<dbReference type="OrthoDB" id="48301at2759"/>
<dbReference type="AlphaFoldDB" id="A0A1Z5JK75"/>
<dbReference type="EMBL" id="BDSP01000080">
    <property type="protein sequence ID" value="GAX14389.1"/>
    <property type="molecule type" value="Genomic_DNA"/>
</dbReference>
<sequence length="198" mass="22559">MPSCRCKQIERERQVTDVIRLLCAKEQMEGLYSNGTAPSVRIPMLLPGRKVLVTEAGDPEYNGVYFCTGCNGNGFVFTKPRYPLATRIARYSDREKEPTSCNAPYLNCIFARRFSGQELLWYLSKEVYQIADDETQVFENDLIESFSFWAPLPTTESTTPHLNSYPNQSSTIRQAGQQTWQCLQTTTHLEPPIVEVVD</sequence>
<reference evidence="1 2" key="1">
    <citation type="journal article" date="2015" name="Plant Cell">
        <title>Oil accumulation by the oleaginous diatom Fistulifera solaris as revealed by the genome and transcriptome.</title>
        <authorList>
            <person name="Tanaka T."/>
            <person name="Maeda Y."/>
            <person name="Veluchamy A."/>
            <person name="Tanaka M."/>
            <person name="Abida H."/>
            <person name="Marechal E."/>
            <person name="Bowler C."/>
            <person name="Muto M."/>
            <person name="Sunaga Y."/>
            <person name="Tanaka M."/>
            <person name="Yoshino T."/>
            <person name="Taniguchi T."/>
            <person name="Fukuda Y."/>
            <person name="Nemoto M."/>
            <person name="Matsumoto M."/>
            <person name="Wong P.S."/>
            <person name="Aburatani S."/>
            <person name="Fujibuchi W."/>
        </authorList>
    </citation>
    <scope>NUCLEOTIDE SEQUENCE [LARGE SCALE GENOMIC DNA]</scope>
    <source>
        <strain evidence="1 2">JPCC DA0580</strain>
    </source>
</reference>
<organism evidence="1 2">
    <name type="scientific">Fistulifera solaris</name>
    <name type="common">Oleaginous diatom</name>
    <dbReference type="NCBI Taxonomy" id="1519565"/>
    <lineage>
        <taxon>Eukaryota</taxon>
        <taxon>Sar</taxon>
        <taxon>Stramenopiles</taxon>
        <taxon>Ochrophyta</taxon>
        <taxon>Bacillariophyta</taxon>
        <taxon>Bacillariophyceae</taxon>
        <taxon>Bacillariophycidae</taxon>
        <taxon>Naviculales</taxon>
        <taxon>Naviculaceae</taxon>
        <taxon>Fistulifera</taxon>
    </lineage>
</organism>
<proteinExistence type="predicted"/>
<evidence type="ECO:0000313" key="1">
    <source>
        <dbReference type="EMBL" id="GAX14389.1"/>
    </source>
</evidence>
<name>A0A1Z5JK75_FISSO</name>
<protein>
    <submittedName>
        <fullName evidence="1">Uncharacterized protein</fullName>
    </submittedName>
</protein>
<comment type="caution">
    <text evidence="1">The sequence shown here is derived from an EMBL/GenBank/DDBJ whole genome shotgun (WGS) entry which is preliminary data.</text>
</comment>
<gene>
    <name evidence="1" type="ORF">FisN_11Hu152</name>
</gene>
<keyword evidence="2" id="KW-1185">Reference proteome</keyword>
<dbReference type="Proteomes" id="UP000198406">
    <property type="component" value="Unassembled WGS sequence"/>
</dbReference>
<dbReference type="InParanoid" id="A0A1Z5JK75"/>
<accession>A0A1Z5JK75</accession>
<evidence type="ECO:0000313" key="2">
    <source>
        <dbReference type="Proteomes" id="UP000198406"/>
    </source>
</evidence>